<dbReference type="SUPFAM" id="SSF48695">
    <property type="entry name" value="Multiheme cytochromes"/>
    <property type="match status" value="1"/>
</dbReference>
<reference evidence="1 2" key="1">
    <citation type="submission" date="2019-04" db="EMBL/GenBank/DDBJ databases">
        <title>Genome of a novel bacterium Candidatus Jettenia ecosi reconstructed from metagenome of an anammox bioreactor.</title>
        <authorList>
            <person name="Mardanov A.V."/>
            <person name="Beletsky A.V."/>
            <person name="Ravin N.V."/>
            <person name="Botchkova E.A."/>
            <person name="Litti Y.V."/>
            <person name="Nozhevnikova A.N."/>
        </authorList>
    </citation>
    <scope>NUCLEOTIDE SEQUENCE [LARGE SCALE GENOMIC DNA]</scope>
    <source>
        <strain evidence="1">J2</strain>
    </source>
</reference>
<evidence type="ECO:0000313" key="1">
    <source>
        <dbReference type="EMBL" id="TLD42899.1"/>
    </source>
</evidence>
<evidence type="ECO:0000313" key="2">
    <source>
        <dbReference type="Proteomes" id="UP000319783"/>
    </source>
</evidence>
<gene>
    <name evidence="1" type="ORF">JETT_0799</name>
</gene>
<organism evidence="1 2">
    <name type="scientific">Candidatus Jettenia ecosi</name>
    <dbReference type="NCBI Taxonomy" id="2494326"/>
    <lineage>
        <taxon>Bacteria</taxon>
        <taxon>Pseudomonadati</taxon>
        <taxon>Planctomycetota</taxon>
        <taxon>Candidatus Brocadiia</taxon>
        <taxon>Candidatus Brocadiales</taxon>
        <taxon>Candidatus Brocadiaceae</taxon>
        <taxon>Candidatus Jettenia</taxon>
    </lineage>
</organism>
<dbReference type="InterPro" id="IPR036280">
    <property type="entry name" value="Multihaem_cyt_sf"/>
</dbReference>
<name>A0A533QEA1_9BACT</name>
<dbReference type="Gene3D" id="3.90.10.10">
    <property type="entry name" value="Cytochrome C3"/>
    <property type="match status" value="1"/>
</dbReference>
<sequence length="316" mass="36109">MYLRYVFFISCMMSQHSALGDSYFISSQIPSLLSSVSLQENDEDKIKKPVEREGFENILQSEYQDTTTSCIDRCHVNYTGYKHVYQDEVFLHKVHSPEQGLECGYCHNNDAVGAKTHGKLIIQSKDCIKCHHEDASNEDCLQCHGEVKEYMDGNMQSIDATIPDWMSKDVFCKDCHSLESDGASFKSVRGYCVECHSSGYGVLYDAWKKMLDEEIKEYYKNETRVTMVSCDQVDSINIPLLRKTVNSVAEFLFSASSHSQETELEGGKDLQKKAISRLDIANRQNLLELIESNGMHNILLTQILLKYIKTEQQQLK</sequence>
<protein>
    <submittedName>
        <fullName evidence="1">Uncharacterized protein</fullName>
    </submittedName>
</protein>
<dbReference type="EMBL" id="SULG01000011">
    <property type="protein sequence ID" value="TLD42899.1"/>
    <property type="molecule type" value="Genomic_DNA"/>
</dbReference>
<dbReference type="CDD" id="cd08168">
    <property type="entry name" value="Cytochrom_C3"/>
    <property type="match status" value="1"/>
</dbReference>
<dbReference type="AlphaFoldDB" id="A0A533QEA1"/>
<comment type="caution">
    <text evidence="1">The sequence shown here is derived from an EMBL/GenBank/DDBJ whole genome shotgun (WGS) entry which is preliminary data.</text>
</comment>
<dbReference type="Proteomes" id="UP000319783">
    <property type="component" value="Unassembled WGS sequence"/>
</dbReference>
<accession>A0A533QEA1</accession>
<proteinExistence type="predicted"/>